<protein>
    <submittedName>
        <fullName evidence="2">Uncharacterized protein</fullName>
    </submittedName>
</protein>
<sequence>MEDANPSERRDVGEEYGGSGQGQAQKGHALQGTQGLYFGASGEILTKPLAPARSSSAILSNNLSFGAVLGSSVSSSNSSTNNTSLSTNAASPRHSLLRAPTIASTDPTLRKRPSRTTYARVQPAQLRSAALTIPLPAPVPAHRSGRVRVRERVQSGQGHGNVGNRHGPLPARTRGAVAAADTRRGQSQREGEGARAGEAEGVGGKRRRRRGWEWEWKGAYVEQLYLEGGRSQVEASG</sequence>
<organism evidence="2 3">
    <name type="scientific">Mycena alexandri</name>
    <dbReference type="NCBI Taxonomy" id="1745969"/>
    <lineage>
        <taxon>Eukaryota</taxon>
        <taxon>Fungi</taxon>
        <taxon>Dikarya</taxon>
        <taxon>Basidiomycota</taxon>
        <taxon>Agaricomycotina</taxon>
        <taxon>Agaricomycetes</taxon>
        <taxon>Agaricomycetidae</taxon>
        <taxon>Agaricales</taxon>
        <taxon>Marasmiineae</taxon>
        <taxon>Mycenaceae</taxon>
        <taxon>Mycena</taxon>
    </lineage>
</organism>
<reference evidence="2" key="1">
    <citation type="submission" date="2023-03" db="EMBL/GenBank/DDBJ databases">
        <title>Massive genome expansion in bonnet fungi (Mycena s.s.) driven by repeated elements and novel gene families across ecological guilds.</title>
        <authorList>
            <consortium name="Lawrence Berkeley National Laboratory"/>
            <person name="Harder C.B."/>
            <person name="Miyauchi S."/>
            <person name="Viragh M."/>
            <person name="Kuo A."/>
            <person name="Thoen E."/>
            <person name="Andreopoulos B."/>
            <person name="Lu D."/>
            <person name="Skrede I."/>
            <person name="Drula E."/>
            <person name="Henrissat B."/>
            <person name="Morin E."/>
            <person name="Kohler A."/>
            <person name="Barry K."/>
            <person name="LaButti K."/>
            <person name="Morin E."/>
            <person name="Salamov A."/>
            <person name="Lipzen A."/>
            <person name="Mereny Z."/>
            <person name="Hegedus B."/>
            <person name="Baldrian P."/>
            <person name="Stursova M."/>
            <person name="Weitz H."/>
            <person name="Taylor A."/>
            <person name="Grigoriev I.V."/>
            <person name="Nagy L.G."/>
            <person name="Martin F."/>
            <person name="Kauserud H."/>
        </authorList>
    </citation>
    <scope>NUCLEOTIDE SEQUENCE</scope>
    <source>
        <strain evidence="2">CBHHK200</strain>
    </source>
</reference>
<feature type="compositionally biased region" description="Low complexity" evidence="1">
    <location>
        <begin position="69"/>
        <end position="91"/>
    </location>
</feature>
<keyword evidence="3" id="KW-1185">Reference proteome</keyword>
<dbReference type="EMBL" id="JARJCM010000052">
    <property type="protein sequence ID" value="KAJ7035115.1"/>
    <property type="molecule type" value="Genomic_DNA"/>
</dbReference>
<name>A0AAD6SWI5_9AGAR</name>
<dbReference type="AlphaFoldDB" id="A0AAD6SWI5"/>
<feature type="compositionally biased region" description="Basic and acidic residues" evidence="1">
    <location>
        <begin position="1"/>
        <end position="13"/>
    </location>
</feature>
<dbReference type="Proteomes" id="UP001218188">
    <property type="component" value="Unassembled WGS sequence"/>
</dbReference>
<feature type="region of interest" description="Disordered" evidence="1">
    <location>
        <begin position="69"/>
        <end position="209"/>
    </location>
</feature>
<comment type="caution">
    <text evidence="2">The sequence shown here is derived from an EMBL/GenBank/DDBJ whole genome shotgun (WGS) entry which is preliminary data.</text>
</comment>
<evidence type="ECO:0000313" key="2">
    <source>
        <dbReference type="EMBL" id="KAJ7035115.1"/>
    </source>
</evidence>
<evidence type="ECO:0000256" key="1">
    <source>
        <dbReference type="SAM" id="MobiDB-lite"/>
    </source>
</evidence>
<feature type="compositionally biased region" description="Basic and acidic residues" evidence="1">
    <location>
        <begin position="181"/>
        <end position="198"/>
    </location>
</feature>
<evidence type="ECO:0000313" key="3">
    <source>
        <dbReference type="Proteomes" id="UP001218188"/>
    </source>
</evidence>
<proteinExistence type="predicted"/>
<gene>
    <name evidence="2" type="ORF">C8F04DRAFT_1182528</name>
</gene>
<feature type="region of interest" description="Disordered" evidence="1">
    <location>
        <begin position="1"/>
        <end position="29"/>
    </location>
</feature>
<accession>A0AAD6SWI5</accession>